<comment type="caution">
    <text evidence="1">The sequence shown here is derived from an EMBL/GenBank/DDBJ whole genome shotgun (WGS) entry which is preliminary data.</text>
</comment>
<dbReference type="Proteomes" id="UP000034531">
    <property type="component" value="Unassembled WGS sequence"/>
</dbReference>
<gene>
    <name evidence="1" type="ORF">UT84_C0015G0012</name>
</gene>
<dbReference type="EMBL" id="LBYI01000015">
    <property type="protein sequence ID" value="KKR50064.1"/>
    <property type="molecule type" value="Genomic_DNA"/>
</dbReference>
<proteinExistence type="predicted"/>
<organism evidence="1 2">
    <name type="scientific">Candidatus Curtissbacteria bacterium GW2011_GWA1_40_16</name>
    <dbReference type="NCBI Taxonomy" id="1618405"/>
    <lineage>
        <taxon>Bacteria</taxon>
        <taxon>Candidatus Curtissiibacteriota</taxon>
    </lineage>
</organism>
<name>A0A0G0RBF7_9BACT</name>
<dbReference type="SUPFAM" id="SSF48452">
    <property type="entry name" value="TPR-like"/>
    <property type="match status" value="1"/>
</dbReference>
<dbReference type="Gene3D" id="1.25.40.10">
    <property type="entry name" value="Tetratricopeptide repeat domain"/>
    <property type="match status" value="1"/>
</dbReference>
<evidence type="ECO:0000313" key="1">
    <source>
        <dbReference type="EMBL" id="KKR50064.1"/>
    </source>
</evidence>
<reference evidence="1 2" key="1">
    <citation type="journal article" date="2015" name="Nature">
        <title>rRNA introns, odd ribosomes, and small enigmatic genomes across a large radiation of phyla.</title>
        <authorList>
            <person name="Brown C.T."/>
            <person name="Hug L.A."/>
            <person name="Thomas B.C."/>
            <person name="Sharon I."/>
            <person name="Castelle C.J."/>
            <person name="Singh A."/>
            <person name="Wilkins M.J."/>
            <person name="Williams K.H."/>
            <person name="Banfield J.F."/>
        </authorList>
    </citation>
    <scope>NUCLEOTIDE SEQUENCE [LARGE SCALE GENOMIC DNA]</scope>
</reference>
<dbReference type="AlphaFoldDB" id="A0A0G0RBF7"/>
<accession>A0A0G0RBF7</accession>
<sequence length="318" mass="35788">MEKGYSDRAVRFSMKILKLKIRPLLISFITLLIVPSLVFGAARGHGYLTIRGLKIDAQRLAEQGKYQEALERLSETDGKWTTQAVKNEIQKGKEIYKQLAESASNLAEGRERYYNGDYVGAIEFFKKVIPGDENYSSALKWLAVAEEKLKDDGQEVAGVSTELDDQVADLGQGAEPILEYPQINEPFTAFPSPLDLSWLFNSQITPRSFPQPTPSNSIAQQSYQSDPVVDQRRFLEDCNSDKESLDRDRDYKIQSENRAYQQARQAAIESFAGAGLFSSGIAKTALGQLEVEHSYELQNIEASYNYQLSRLRARGCNF</sequence>
<evidence type="ECO:0000313" key="2">
    <source>
        <dbReference type="Proteomes" id="UP000034531"/>
    </source>
</evidence>
<protein>
    <submittedName>
        <fullName evidence="1">Uncharacterized protein</fullName>
    </submittedName>
</protein>
<dbReference type="InterPro" id="IPR011990">
    <property type="entry name" value="TPR-like_helical_dom_sf"/>
</dbReference>